<evidence type="ECO:0000313" key="2">
    <source>
        <dbReference type="EMBL" id="CAD2133842.1"/>
    </source>
</evidence>
<dbReference type="AlphaFoldDB" id="A0A6V7TT23"/>
<organism evidence="2 3">
    <name type="scientific">Meloidogyne enterolobii</name>
    <name type="common">Root-knot nematode worm</name>
    <name type="synonym">Meloidogyne mayaguensis</name>
    <dbReference type="NCBI Taxonomy" id="390850"/>
    <lineage>
        <taxon>Eukaryota</taxon>
        <taxon>Metazoa</taxon>
        <taxon>Ecdysozoa</taxon>
        <taxon>Nematoda</taxon>
        <taxon>Chromadorea</taxon>
        <taxon>Rhabditida</taxon>
        <taxon>Tylenchina</taxon>
        <taxon>Tylenchomorpha</taxon>
        <taxon>Tylenchoidea</taxon>
        <taxon>Meloidogynidae</taxon>
        <taxon>Meloidogyninae</taxon>
        <taxon>Meloidogyne</taxon>
    </lineage>
</organism>
<dbReference type="Proteomes" id="UP000580250">
    <property type="component" value="Unassembled WGS sequence"/>
</dbReference>
<comment type="caution">
    <text evidence="2">The sequence shown here is derived from an EMBL/GenBank/DDBJ whole genome shotgun (WGS) entry which is preliminary data.</text>
</comment>
<dbReference type="EMBL" id="CAJEWN010000014">
    <property type="protein sequence ID" value="CAD2133842.1"/>
    <property type="molecule type" value="Genomic_DNA"/>
</dbReference>
<keyword evidence="1" id="KW-0732">Signal</keyword>
<proteinExistence type="predicted"/>
<accession>A0A6V7TT23</accession>
<sequence>MIINLSFNKILPLLALNLFLLKYSYGMFPPHINPHHQQHHSNPNNLVHKQIELIEKTEEEFRKMLEKVDKFKDIPLKEELKIIQEDFLPIEKVKKFISILDKFIQQQKSLNFPKSEITLNFTHEINPFFKSNTTNPFVDKYIEINPKLILGNVLKQFTEKLPGEAIVYKELFDKLKLFWFDKVEEDVRFYFLIKKYFNLNLKVFLNFTS</sequence>
<reference evidence="2 3" key="1">
    <citation type="submission" date="2020-08" db="EMBL/GenBank/DDBJ databases">
        <authorList>
            <person name="Koutsovoulos G."/>
            <person name="Danchin GJ E."/>
        </authorList>
    </citation>
    <scope>NUCLEOTIDE SEQUENCE [LARGE SCALE GENOMIC DNA]</scope>
</reference>
<protein>
    <submittedName>
        <fullName evidence="2">Uncharacterized protein</fullName>
    </submittedName>
</protein>
<gene>
    <name evidence="2" type="ORF">MENT_LOCUS4141</name>
</gene>
<feature type="signal peptide" evidence="1">
    <location>
        <begin position="1"/>
        <end position="26"/>
    </location>
</feature>
<name>A0A6V7TT23_MELEN</name>
<evidence type="ECO:0000256" key="1">
    <source>
        <dbReference type="SAM" id="SignalP"/>
    </source>
</evidence>
<evidence type="ECO:0000313" key="3">
    <source>
        <dbReference type="Proteomes" id="UP000580250"/>
    </source>
</evidence>
<feature type="chain" id="PRO_5028363704" evidence="1">
    <location>
        <begin position="27"/>
        <end position="209"/>
    </location>
</feature>